<name>A0A1M7QWA8_9ACTN</name>
<feature type="transmembrane region" description="Helical" evidence="1">
    <location>
        <begin position="54"/>
        <end position="79"/>
    </location>
</feature>
<evidence type="ECO:0000313" key="2">
    <source>
        <dbReference type="EMBL" id="SHN35930.1"/>
    </source>
</evidence>
<sequence length="85" mass="8814">MLLPRGAEALGVSVAFVIAASLLDGTHTLSVVQKALPVHYWQNWTNLVDSSDPAHLTSGIVAQIATIALAGGVALLVLCRRDPAA</sequence>
<reference evidence="2 3" key="1">
    <citation type="submission" date="2016-11" db="EMBL/GenBank/DDBJ databases">
        <authorList>
            <person name="Jaros S."/>
            <person name="Januszkiewicz K."/>
            <person name="Wedrychowicz H."/>
        </authorList>
    </citation>
    <scope>NUCLEOTIDE SEQUENCE [LARGE SCALE GENOMIC DNA]</scope>
    <source>
        <strain evidence="2 3">CGMCC 4.2025</strain>
    </source>
</reference>
<dbReference type="AlphaFoldDB" id="A0A1M7QWA8"/>
<accession>A0A1M7QWA8</accession>
<evidence type="ECO:0000313" key="3">
    <source>
        <dbReference type="Proteomes" id="UP000184111"/>
    </source>
</evidence>
<dbReference type="Proteomes" id="UP000184111">
    <property type="component" value="Unassembled WGS sequence"/>
</dbReference>
<proteinExistence type="predicted"/>
<dbReference type="EMBL" id="FRBI01000045">
    <property type="protein sequence ID" value="SHN35930.1"/>
    <property type="molecule type" value="Genomic_DNA"/>
</dbReference>
<organism evidence="2 3">
    <name type="scientific">Actinacidiphila paucisporea</name>
    <dbReference type="NCBI Taxonomy" id="310782"/>
    <lineage>
        <taxon>Bacteria</taxon>
        <taxon>Bacillati</taxon>
        <taxon>Actinomycetota</taxon>
        <taxon>Actinomycetes</taxon>
        <taxon>Kitasatosporales</taxon>
        <taxon>Streptomycetaceae</taxon>
        <taxon>Actinacidiphila</taxon>
    </lineage>
</organism>
<dbReference type="STRING" id="310782.SAMN05216499_1453"/>
<gene>
    <name evidence="2" type="ORF">SAMN05216499_1453</name>
</gene>
<keyword evidence="1" id="KW-1133">Transmembrane helix</keyword>
<keyword evidence="1" id="KW-0472">Membrane</keyword>
<dbReference type="RefSeq" id="WP_235002753.1">
    <property type="nucleotide sequence ID" value="NZ_FRBI01000045.1"/>
</dbReference>
<protein>
    <submittedName>
        <fullName evidence="2">Uncharacterized protein</fullName>
    </submittedName>
</protein>
<keyword evidence="3" id="KW-1185">Reference proteome</keyword>
<keyword evidence="1" id="KW-0812">Transmembrane</keyword>
<evidence type="ECO:0000256" key="1">
    <source>
        <dbReference type="SAM" id="Phobius"/>
    </source>
</evidence>